<organism evidence="1 2">
    <name type="scientific">Paludibacterium denitrificans</name>
    <dbReference type="NCBI Taxonomy" id="2675226"/>
    <lineage>
        <taxon>Bacteria</taxon>
        <taxon>Pseudomonadati</taxon>
        <taxon>Pseudomonadota</taxon>
        <taxon>Betaproteobacteria</taxon>
        <taxon>Neisseriales</taxon>
        <taxon>Chromobacteriaceae</taxon>
        <taxon>Paludibacterium</taxon>
    </lineage>
</organism>
<protein>
    <submittedName>
        <fullName evidence="1">Uncharacterized protein</fullName>
    </submittedName>
</protein>
<comment type="caution">
    <text evidence="1">The sequence shown here is derived from an EMBL/GenBank/DDBJ whole genome shotgun (WGS) entry which is preliminary data.</text>
</comment>
<reference evidence="1 2" key="1">
    <citation type="submission" date="2019-11" db="EMBL/GenBank/DDBJ databases">
        <title>Draft genome sequence of Paludibacterium sp. dN18-1.</title>
        <authorList>
            <person name="Im W.-T."/>
        </authorList>
    </citation>
    <scope>NUCLEOTIDE SEQUENCE [LARGE SCALE GENOMIC DNA]</scope>
    <source>
        <strain evidence="2">dN 18-1</strain>
    </source>
</reference>
<gene>
    <name evidence="1" type="ORF">GKE73_09420</name>
</gene>
<accession>A0A844GA10</accession>
<keyword evidence="2" id="KW-1185">Reference proteome</keyword>
<sequence length="82" mass="8858">MFTPLTYLVDALRGAMIVGSTRRHINTTSFGVMVLVFLGLLGQASRLYASCAPARPNNQACPIRAAETVTTKPGLLIRDVPR</sequence>
<dbReference type="Proteomes" id="UP000446658">
    <property type="component" value="Unassembled WGS sequence"/>
</dbReference>
<dbReference type="EMBL" id="WLYX01000001">
    <property type="protein sequence ID" value="MTD33276.1"/>
    <property type="molecule type" value="Genomic_DNA"/>
</dbReference>
<evidence type="ECO:0000313" key="2">
    <source>
        <dbReference type="Proteomes" id="UP000446658"/>
    </source>
</evidence>
<proteinExistence type="predicted"/>
<evidence type="ECO:0000313" key="1">
    <source>
        <dbReference type="EMBL" id="MTD33276.1"/>
    </source>
</evidence>
<name>A0A844GA10_9NEIS</name>
<dbReference type="RefSeq" id="WP_230370095.1">
    <property type="nucleotide sequence ID" value="NZ_WLYX01000001.1"/>
</dbReference>
<dbReference type="AlphaFoldDB" id="A0A844GA10"/>